<dbReference type="AlphaFoldDB" id="A0A816UEB9"/>
<sequence>MISIGAAGHVIPMFELAKAMKHHNVTFITESVAQNYIDFGFYRNSSSLRVLFTNDSIDALADETKIENDLVEYFTNHSLVDSLAILIPTLARSIDAILNKTIQTLLIEQYDVIIAESFIKGVHALSNDTNIPCVIQTAGVKLDQFNINLPDRNSFLSSKQISQLKYRIYNVAYHLRLIVSIGIKLLPLVSTIFRSPPKIPGPFYNTLTLKKNFFTTTECLHLHSIPPTLFPLSGSSPYSIYLGPFIDESSVHHATNDLVEWVQSKPKHSIIYVAFGSSAQIRSNKMKSLIDGVMEFLLHTPTASVLFAFRKDNYNNYQKIRGEMKNDEYQRILSDEQRCRVESSFVPQKWILQQNSVSLFISHCGMGSVGEGLYFQKPILCLPICTDQFLNAMAIDHTGVGASLFIPPTLWQSLLRPDGFHHYTFLASEVTSKLFTMWENTTYVKEVQMMSLKMKHAGGVKRGVEEIEFFVNVHGDLHRYMPFSNTLAFYQRYMLDLILVCIVLPIVIIFYLAQKFCRSNMKNKID</sequence>
<evidence type="ECO:0000313" key="6">
    <source>
        <dbReference type="EMBL" id="CAF1404167.1"/>
    </source>
</evidence>
<evidence type="ECO:0000256" key="3">
    <source>
        <dbReference type="ARBA" id="ARBA00022679"/>
    </source>
</evidence>
<dbReference type="CDD" id="cd03784">
    <property type="entry name" value="GT1_Gtf-like"/>
    <property type="match status" value="1"/>
</dbReference>
<dbReference type="Gene3D" id="3.40.50.2000">
    <property type="entry name" value="Glycogen Phosphorylase B"/>
    <property type="match status" value="2"/>
</dbReference>
<dbReference type="InterPro" id="IPR050271">
    <property type="entry name" value="UDP-glycosyltransferase"/>
</dbReference>
<keyword evidence="5" id="KW-0472">Membrane</keyword>
<comment type="caution">
    <text evidence="7">The sequence shown here is derived from an EMBL/GenBank/DDBJ whole genome shotgun (WGS) entry which is preliminary data.</text>
</comment>
<keyword evidence="3 4" id="KW-0808">Transferase</keyword>
<organism evidence="7 8">
    <name type="scientific">Rotaria magnacalcarata</name>
    <dbReference type="NCBI Taxonomy" id="392030"/>
    <lineage>
        <taxon>Eukaryota</taxon>
        <taxon>Metazoa</taxon>
        <taxon>Spiralia</taxon>
        <taxon>Gnathifera</taxon>
        <taxon>Rotifera</taxon>
        <taxon>Eurotatoria</taxon>
        <taxon>Bdelloidea</taxon>
        <taxon>Philodinida</taxon>
        <taxon>Philodinidae</taxon>
        <taxon>Rotaria</taxon>
    </lineage>
</organism>
<comment type="catalytic activity">
    <reaction evidence="5">
        <text>glucuronate acceptor + UDP-alpha-D-glucuronate = acceptor beta-D-glucuronoside + UDP + H(+)</text>
        <dbReference type="Rhea" id="RHEA:21032"/>
        <dbReference type="ChEBI" id="CHEBI:15378"/>
        <dbReference type="ChEBI" id="CHEBI:58052"/>
        <dbReference type="ChEBI" id="CHEBI:58223"/>
        <dbReference type="ChEBI" id="CHEBI:132367"/>
        <dbReference type="ChEBI" id="CHEBI:132368"/>
        <dbReference type="EC" id="2.4.1.17"/>
    </reaction>
</comment>
<dbReference type="SUPFAM" id="SSF53756">
    <property type="entry name" value="UDP-Glycosyltransferase/glycogen phosphorylase"/>
    <property type="match status" value="1"/>
</dbReference>
<dbReference type="PANTHER" id="PTHR48043">
    <property type="entry name" value="EG:EG0003.4 PROTEIN-RELATED"/>
    <property type="match status" value="1"/>
</dbReference>
<dbReference type="EC" id="2.4.1.17" evidence="5"/>
<evidence type="ECO:0000256" key="4">
    <source>
        <dbReference type="RuleBase" id="RU003718"/>
    </source>
</evidence>
<evidence type="ECO:0000313" key="7">
    <source>
        <dbReference type="EMBL" id="CAF2108051.1"/>
    </source>
</evidence>
<keyword evidence="5" id="KW-1133">Transmembrane helix</keyword>
<dbReference type="InterPro" id="IPR002213">
    <property type="entry name" value="UDP_glucos_trans"/>
</dbReference>
<proteinExistence type="inferred from homology"/>
<dbReference type="Pfam" id="PF00201">
    <property type="entry name" value="UDPGT"/>
    <property type="match status" value="1"/>
</dbReference>
<dbReference type="GO" id="GO:0016020">
    <property type="term" value="C:membrane"/>
    <property type="evidence" value="ECO:0007669"/>
    <property type="project" value="UniProtKB-SubCell"/>
</dbReference>
<comment type="subcellular location">
    <subcellularLocation>
        <location evidence="5">Membrane</location>
        <topology evidence="5">Single-pass membrane protein</topology>
    </subcellularLocation>
</comment>
<evidence type="ECO:0000256" key="5">
    <source>
        <dbReference type="RuleBase" id="RU362059"/>
    </source>
</evidence>
<dbReference type="Proteomes" id="UP000663834">
    <property type="component" value="Unassembled WGS sequence"/>
</dbReference>
<comment type="similarity">
    <text evidence="1 4">Belongs to the UDP-glycosyltransferase family.</text>
</comment>
<dbReference type="PROSITE" id="PS00375">
    <property type="entry name" value="UDPGT"/>
    <property type="match status" value="1"/>
</dbReference>
<dbReference type="GO" id="GO:0015020">
    <property type="term" value="F:glucuronosyltransferase activity"/>
    <property type="evidence" value="ECO:0007669"/>
    <property type="project" value="UniProtKB-EC"/>
</dbReference>
<dbReference type="Proteomes" id="UP000663824">
    <property type="component" value="Unassembled WGS sequence"/>
</dbReference>
<reference evidence="7" key="1">
    <citation type="submission" date="2021-02" db="EMBL/GenBank/DDBJ databases">
        <authorList>
            <person name="Nowell W R."/>
        </authorList>
    </citation>
    <scope>NUCLEOTIDE SEQUENCE</scope>
</reference>
<keyword evidence="5" id="KW-0812">Transmembrane</keyword>
<dbReference type="OrthoDB" id="5835829at2759"/>
<name>A0A816UEB9_9BILA</name>
<evidence type="ECO:0000256" key="1">
    <source>
        <dbReference type="ARBA" id="ARBA00009995"/>
    </source>
</evidence>
<protein>
    <recommendedName>
        <fullName evidence="5">UDP-glucuronosyltransferase</fullName>
        <ecNumber evidence="5">2.4.1.17</ecNumber>
    </recommendedName>
</protein>
<dbReference type="EMBL" id="CAJNRE010012164">
    <property type="protein sequence ID" value="CAF2108051.1"/>
    <property type="molecule type" value="Genomic_DNA"/>
</dbReference>
<gene>
    <name evidence="6" type="ORF">KQP761_LOCUS9856</name>
    <name evidence="7" type="ORF">MBJ925_LOCUS23644</name>
</gene>
<evidence type="ECO:0000313" key="8">
    <source>
        <dbReference type="Proteomes" id="UP000663824"/>
    </source>
</evidence>
<dbReference type="InterPro" id="IPR035595">
    <property type="entry name" value="UDP_glycos_trans_CS"/>
</dbReference>
<feature type="transmembrane region" description="Helical" evidence="5">
    <location>
        <begin position="493"/>
        <end position="513"/>
    </location>
</feature>
<dbReference type="PANTHER" id="PTHR48043:SF145">
    <property type="entry name" value="FI06409P-RELATED"/>
    <property type="match status" value="1"/>
</dbReference>
<keyword evidence="2 4" id="KW-0328">Glycosyltransferase</keyword>
<dbReference type="EMBL" id="CAJNOW010004064">
    <property type="protein sequence ID" value="CAF1404167.1"/>
    <property type="molecule type" value="Genomic_DNA"/>
</dbReference>
<accession>A0A816UEB9</accession>
<evidence type="ECO:0000256" key="2">
    <source>
        <dbReference type="ARBA" id="ARBA00022676"/>
    </source>
</evidence>